<protein>
    <submittedName>
        <fullName evidence="3">Putative autotransporter adhesin-like protein</fullName>
    </submittedName>
</protein>
<evidence type="ECO:0000313" key="3">
    <source>
        <dbReference type="EMBL" id="RKR83082.1"/>
    </source>
</evidence>
<dbReference type="AlphaFoldDB" id="A0A495J390"/>
<evidence type="ECO:0000313" key="4">
    <source>
        <dbReference type="Proteomes" id="UP000268007"/>
    </source>
</evidence>
<dbReference type="OrthoDB" id="5585143at2"/>
<feature type="domain" description="Putative auto-transporter adhesin head GIN" evidence="2">
    <location>
        <begin position="45"/>
        <end position="224"/>
    </location>
</feature>
<dbReference type="Gene3D" id="2.160.20.120">
    <property type="match status" value="1"/>
</dbReference>
<dbReference type="PANTHER" id="PTHR39200">
    <property type="entry name" value="HYPOTHETICAL EXPORTED PROTEIN"/>
    <property type="match status" value="1"/>
</dbReference>
<feature type="chain" id="PRO_5019788828" evidence="1">
    <location>
        <begin position="20"/>
        <end position="241"/>
    </location>
</feature>
<accession>A0A495J390</accession>
<dbReference type="EMBL" id="RBKU01000001">
    <property type="protein sequence ID" value="RKR83082.1"/>
    <property type="molecule type" value="Genomic_DNA"/>
</dbReference>
<name>A0A495J390_9SPHI</name>
<gene>
    <name evidence="3" type="ORF">BDD43_3283</name>
</gene>
<dbReference type="InterPro" id="IPR021255">
    <property type="entry name" value="DUF2807"/>
</dbReference>
<comment type="caution">
    <text evidence="3">The sequence shown here is derived from an EMBL/GenBank/DDBJ whole genome shotgun (WGS) entry which is preliminary data.</text>
</comment>
<evidence type="ECO:0000259" key="2">
    <source>
        <dbReference type="Pfam" id="PF10988"/>
    </source>
</evidence>
<sequence>MKKINIVVLAIAASSFIVALSSCNGLLCKSGSGKMITEKRDVKGFSKLDISGSYTVVIKQDSVESISVTADDNLMKYVKVNLDGDKLRVHSKGNICGSGKFLLTISLRNLSALKTSGAVEVSSNGKIIAKDLDMNMSGASKVTLDVDANSVTTTGSGITEINLTGQASSHNVELSGSGQLNALDFVVATYDIESSGVSHCKINVLNQLNINSSGVADVQYKGNPAKINNNKSGASTLKKIE</sequence>
<organism evidence="3 4">
    <name type="scientific">Mucilaginibacter gracilis</name>
    <dbReference type="NCBI Taxonomy" id="423350"/>
    <lineage>
        <taxon>Bacteria</taxon>
        <taxon>Pseudomonadati</taxon>
        <taxon>Bacteroidota</taxon>
        <taxon>Sphingobacteriia</taxon>
        <taxon>Sphingobacteriales</taxon>
        <taxon>Sphingobacteriaceae</taxon>
        <taxon>Mucilaginibacter</taxon>
    </lineage>
</organism>
<dbReference type="RefSeq" id="WP_121198618.1">
    <property type="nucleotide sequence ID" value="NZ_RBKU01000001.1"/>
</dbReference>
<reference evidence="3 4" key="1">
    <citation type="submission" date="2018-10" db="EMBL/GenBank/DDBJ databases">
        <title>Genomic Encyclopedia of Archaeal and Bacterial Type Strains, Phase II (KMG-II): from individual species to whole genera.</title>
        <authorList>
            <person name="Goeker M."/>
        </authorList>
    </citation>
    <scope>NUCLEOTIDE SEQUENCE [LARGE SCALE GENOMIC DNA]</scope>
    <source>
        <strain evidence="3 4">DSM 18602</strain>
    </source>
</reference>
<evidence type="ECO:0000256" key="1">
    <source>
        <dbReference type="SAM" id="SignalP"/>
    </source>
</evidence>
<proteinExistence type="predicted"/>
<keyword evidence="1" id="KW-0732">Signal</keyword>
<dbReference type="PROSITE" id="PS51257">
    <property type="entry name" value="PROKAR_LIPOPROTEIN"/>
    <property type="match status" value="1"/>
</dbReference>
<dbReference type="Proteomes" id="UP000268007">
    <property type="component" value="Unassembled WGS sequence"/>
</dbReference>
<dbReference type="Pfam" id="PF10988">
    <property type="entry name" value="DUF2807"/>
    <property type="match status" value="1"/>
</dbReference>
<feature type="signal peptide" evidence="1">
    <location>
        <begin position="1"/>
        <end position="19"/>
    </location>
</feature>
<keyword evidence="4" id="KW-1185">Reference proteome</keyword>
<dbReference type="PANTHER" id="PTHR39200:SF1">
    <property type="entry name" value="AUTO-TRANSPORTER ADHESIN HEAD GIN DOMAIN-CONTAINING PROTEIN-RELATED"/>
    <property type="match status" value="1"/>
</dbReference>